<evidence type="ECO:0000313" key="3">
    <source>
        <dbReference type="Proteomes" id="UP000233551"/>
    </source>
</evidence>
<evidence type="ECO:0000313" key="2">
    <source>
        <dbReference type="EMBL" id="PKI47640.1"/>
    </source>
</evidence>
<keyword evidence="3" id="KW-1185">Reference proteome</keyword>
<sequence length="173" mass="19359">MGVPTAENSGSRRSVPRRRRVRRRRAPPRLRRARERRREAWIGWDQGEFRVFEFSGEGFSGLIAGNPGELRGGNGGVLFGVRSRVYFRGGIGAGPRDFEQTPDFRCRSIVVAPSPVLNEPPHELPHEPMARNPHIICLDVAQHLLHLLQVQKPSVVDAFSARGGEASPRPFKP</sequence>
<protein>
    <submittedName>
        <fullName evidence="2">Uncharacterized protein</fullName>
    </submittedName>
</protein>
<feature type="compositionally biased region" description="Basic residues" evidence="1">
    <location>
        <begin position="14"/>
        <end position="32"/>
    </location>
</feature>
<dbReference type="Proteomes" id="UP000233551">
    <property type="component" value="Unassembled WGS sequence"/>
</dbReference>
<organism evidence="2 3">
    <name type="scientific">Punica granatum</name>
    <name type="common">Pomegranate</name>
    <dbReference type="NCBI Taxonomy" id="22663"/>
    <lineage>
        <taxon>Eukaryota</taxon>
        <taxon>Viridiplantae</taxon>
        <taxon>Streptophyta</taxon>
        <taxon>Embryophyta</taxon>
        <taxon>Tracheophyta</taxon>
        <taxon>Spermatophyta</taxon>
        <taxon>Magnoliopsida</taxon>
        <taxon>eudicotyledons</taxon>
        <taxon>Gunneridae</taxon>
        <taxon>Pentapetalae</taxon>
        <taxon>rosids</taxon>
        <taxon>malvids</taxon>
        <taxon>Myrtales</taxon>
        <taxon>Lythraceae</taxon>
        <taxon>Punica</taxon>
    </lineage>
</organism>
<comment type="caution">
    <text evidence="2">The sequence shown here is derived from an EMBL/GenBank/DDBJ whole genome shotgun (WGS) entry which is preliminary data.</text>
</comment>
<feature type="region of interest" description="Disordered" evidence="1">
    <location>
        <begin position="1"/>
        <end position="32"/>
    </location>
</feature>
<proteinExistence type="predicted"/>
<dbReference type="EMBL" id="PGOL01002470">
    <property type="protein sequence ID" value="PKI47640.1"/>
    <property type="molecule type" value="Genomic_DNA"/>
</dbReference>
<accession>A0A2I0IVG3</accession>
<evidence type="ECO:0000256" key="1">
    <source>
        <dbReference type="SAM" id="MobiDB-lite"/>
    </source>
</evidence>
<gene>
    <name evidence="2" type="ORF">CRG98_031926</name>
</gene>
<dbReference type="AlphaFoldDB" id="A0A2I0IVG3"/>
<reference evidence="2 3" key="1">
    <citation type="submission" date="2017-11" db="EMBL/GenBank/DDBJ databases">
        <title>De-novo sequencing of pomegranate (Punica granatum L.) genome.</title>
        <authorList>
            <person name="Akparov Z."/>
            <person name="Amiraslanov A."/>
            <person name="Hajiyeva S."/>
            <person name="Abbasov M."/>
            <person name="Kaur K."/>
            <person name="Hamwieh A."/>
            <person name="Solovyev V."/>
            <person name="Salamov A."/>
            <person name="Braich B."/>
            <person name="Kosarev P."/>
            <person name="Mahmoud A."/>
            <person name="Hajiyev E."/>
            <person name="Babayeva S."/>
            <person name="Izzatullayeva V."/>
            <person name="Mammadov A."/>
            <person name="Mammadov A."/>
            <person name="Sharifova S."/>
            <person name="Ojaghi J."/>
            <person name="Eynullazada K."/>
            <person name="Bayramov B."/>
            <person name="Abdulazimova A."/>
            <person name="Shahmuradov I."/>
        </authorList>
    </citation>
    <scope>NUCLEOTIDE SEQUENCE [LARGE SCALE GENOMIC DNA]</scope>
    <source>
        <strain evidence="3">cv. AG2017</strain>
        <tissue evidence="2">Leaf</tissue>
    </source>
</reference>
<name>A0A2I0IVG3_PUNGR</name>